<dbReference type="GO" id="GO:0003677">
    <property type="term" value="F:DNA binding"/>
    <property type="evidence" value="ECO:0007669"/>
    <property type="project" value="InterPro"/>
</dbReference>
<sequence>MAAQACFPCRKQKRKCDKMQPKCSLCRRLCRDCSYSSLSEDDASTDIILRSRSAQLSLFSPASIHEKITRQALELMGGEMGIRDCSSEYFRTIHTWFPVVSRSQYLQRLAPIWHEPKAEHSLLSMCMLLLVTCPTESGMTSDMQSLYTLVKGSISLLDAACATSLEVLQCRLLVNLFELGHAMHPTAYISISTNVTIGEALGIHDRAETQSLKDTHSLATNEEAARIWQGILIIDRCVKIYWLHWLLLYVEQYGSSVLIAPELHALQKGFSLYRHCQSQPSP</sequence>
<dbReference type="PROSITE" id="PS00463">
    <property type="entry name" value="ZN2_CY6_FUNGAL_1"/>
    <property type="match status" value="1"/>
</dbReference>
<feature type="domain" description="Zn(2)-C6 fungal-type" evidence="3">
    <location>
        <begin position="5"/>
        <end position="35"/>
    </location>
</feature>
<dbReference type="AlphaFoldDB" id="A0A2J6R9H9"/>
<dbReference type="GO" id="GO:0006351">
    <property type="term" value="P:DNA-templated transcription"/>
    <property type="evidence" value="ECO:0007669"/>
    <property type="project" value="InterPro"/>
</dbReference>
<keyword evidence="5" id="KW-1185">Reference proteome</keyword>
<dbReference type="PANTHER" id="PTHR46910:SF11">
    <property type="entry name" value="ZN(2)-C6 FUNGAL-TYPE DOMAIN-CONTAINING PROTEIN"/>
    <property type="match status" value="1"/>
</dbReference>
<dbReference type="EMBL" id="KZ613952">
    <property type="protein sequence ID" value="PMD35172.1"/>
    <property type="molecule type" value="Genomic_DNA"/>
</dbReference>
<dbReference type="Pfam" id="PF04082">
    <property type="entry name" value="Fungal_trans"/>
    <property type="match status" value="1"/>
</dbReference>
<dbReference type="CDD" id="cd00067">
    <property type="entry name" value="GAL4"/>
    <property type="match status" value="1"/>
</dbReference>
<dbReference type="OrthoDB" id="3522308at2759"/>
<dbReference type="PROSITE" id="PS50048">
    <property type="entry name" value="ZN2_CY6_FUNGAL_2"/>
    <property type="match status" value="1"/>
</dbReference>
<dbReference type="Gene3D" id="4.10.240.10">
    <property type="entry name" value="Zn(2)-C6 fungal-type DNA-binding domain"/>
    <property type="match status" value="1"/>
</dbReference>
<evidence type="ECO:0000313" key="4">
    <source>
        <dbReference type="EMBL" id="PMD35172.1"/>
    </source>
</evidence>
<dbReference type="InterPro" id="IPR036864">
    <property type="entry name" value="Zn2-C6_fun-type_DNA-bd_sf"/>
</dbReference>
<dbReference type="STRING" id="1149755.A0A2J6R9H9"/>
<name>A0A2J6R9H9_HYAVF</name>
<organism evidence="4 5">
    <name type="scientific">Hyaloscypha variabilis (strain UAMH 11265 / GT02V1 / F)</name>
    <name type="common">Meliniomyces variabilis</name>
    <dbReference type="NCBI Taxonomy" id="1149755"/>
    <lineage>
        <taxon>Eukaryota</taxon>
        <taxon>Fungi</taxon>
        <taxon>Dikarya</taxon>
        <taxon>Ascomycota</taxon>
        <taxon>Pezizomycotina</taxon>
        <taxon>Leotiomycetes</taxon>
        <taxon>Helotiales</taxon>
        <taxon>Hyaloscyphaceae</taxon>
        <taxon>Hyaloscypha</taxon>
        <taxon>Hyaloscypha variabilis</taxon>
    </lineage>
</organism>
<keyword evidence="1" id="KW-0479">Metal-binding</keyword>
<evidence type="ECO:0000313" key="5">
    <source>
        <dbReference type="Proteomes" id="UP000235786"/>
    </source>
</evidence>
<evidence type="ECO:0000256" key="2">
    <source>
        <dbReference type="ARBA" id="ARBA00023242"/>
    </source>
</evidence>
<dbReference type="Pfam" id="PF00172">
    <property type="entry name" value="Zn_clus"/>
    <property type="match status" value="1"/>
</dbReference>
<dbReference type="InterPro" id="IPR050987">
    <property type="entry name" value="AtrR-like"/>
</dbReference>
<proteinExistence type="predicted"/>
<protein>
    <recommendedName>
        <fullName evidence="3">Zn(2)-C6 fungal-type domain-containing protein</fullName>
    </recommendedName>
</protein>
<dbReference type="Proteomes" id="UP000235786">
    <property type="component" value="Unassembled WGS sequence"/>
</dbReference>
<dbReference type="SMART" id="SM00066">
    <property type="entry name" value="GAL4"/>
    <property type="match status" value="1"/>
</dbReference>
<dbReference type="InterPro" id="IPR001138">
    <property type="entry name" value="Zn2Cys6_DnaBD"/>
</dbReference>
<dbReference type="PANTHER" id="PTHR46910">
    <property type="entry name" value="TRANSCRIPTION FACTOR PDR1"/>
    <property type="match status" value="1"/>
</dbReference>
<dbReference type="GO" id="GO:0008270">
    <property type="term" value="F:zinc ion binding"/>
    <property type="evidence" value="ECO:0007669"/>
    <property type="project" value="InterPro"/>
</dbReference>
<dbReference type="CDD" id="cd12148">
    <property type="entry name" value="fungal_TF_MHR"/>
    <property type="match status" value="1"/>
</dbReference>
<dbReference type="SUPFAM" id="SSF57701">
    <property type="entry name" value="Zn2/Cys6 DNA-binding domain"/>
    <property type="match status" value="1"/>
</dbReference>
<accession>A0A2J6R9H9</accession>
<gene>
    <name evidence="4" type="ORF">L207DRAFT_587485</name>
</gene>
<evidence type="ECO:0000256" key="1">
    <source>
        <dbReference type="ARBA" id="ARBA00022723"/>
    </source>
</evidence>
<keyword evidence="2" id="KW-0539">Nucleus</keyword>
<dbReference type="GO" id="GO:0000981">
    <property type="term" value="F:DNA-binding transcription factor activity, RNA polymerase II-specific"/>
    <property type="evidence" value="ECO:0007669"/>
    <property type="project" value="InterPro"/>
</dbReference>
<evidence type="ECO:0000259" key="3">
    <source>
        <dbReference type="PROSITE" id="PS50048"/>
    </source>
</evidence>
<reference evidence="4 5" key="1">
    <citation type="submission" date="2016-04" db="EMBL/GenBank/DDBJ databases">
        <title>A degradative enzymes factory behind the ericoid mycorrhizal symbiosis.</title>
        <authorList>
            <consortium name="DOE Joint Genome Institute"/>
            <person name="Martino E."/>
            <person name="Morin E."/>
            <person name="Grelet G."/>
            <person name="Kuo A."/>
            <person name="Kohler A."/>
            <person name="Daghino S."/>
            <person name="Barry K."/>
            <person name="Choi C."/>
            <person name="Cichocki N."/>
            <person name="Clum A."/>
            <person name="Copeland A."/>
            <person name="Hainaut M."/>
            <person name="Haridas S."/>
            <person name="Labutti K."/>
            <person name="Lindquist E."/>
            <person name="Lipzen A."/>
            <person name="Khouja H.-R."/>
            <person name="Murat C."/>
            <person name="Ohm R."/>
            <person name="Olson A."/>
            <person name="Spatafora J."/>
            <person name="Veneault-Fourrey C."/>
            <person name="Henrissat B."/>
            <person name="Grigoriev I."/>
            <person name="Martin F."/>
            <person name="Perotto S."/>
        </authorList>
    </citation>
    <scope>NUCLEOTIDE SEQUENCE [LARGE SCALE GENOMIC DNA]</scope>
    <source>
        <strain evidence="4 5">F</strain>
    </source>
</reference>
<dbReference type="InterPro" id="IPR007219">
    <property type="entry name" value="XnlR_reg_dom"/>
</dbReference>